<proteinExistence type="predicted"/>
<feature type="compositionally biased region" description="Polar residues" evidence="1">
    <location>
        <begin position="1"/>
        <end position="14"/>
    </location>
</feature>
<gene>
    <name evidence="2" type="ORF">P280DRAFT_471847</name>
</gene>
<reference evidence="2" key="1">
    <citation type="journal article" date="2020" name="Stud. Mycol.">
        <title>101 Dothideomycetes genomes: a test case for predicting lifestyles and emergence of pathogens.</title>
        <authorList>
            <person name="Haridas S."/>
            <person name="Albert R."/>
            <person name="Binder M."/>
            <person name="Bloem J."/>
            <person name="Labutti K."/>
            <person name="Salamov A."/>
            <person name="Andreopoulos B."/>
            <person name="Baker S."/>
            <person name="Barry K."/>
            <person name="Bills G."/>
            <person name="Bluhm B."/>
            <person name="Cannon C."/>
            <person name="Castanera R."/>
            <person name="Culley D."/>
            <person name="Daum C."/>
            <person name="Ezra D."/>
            <person name="Gonzalez J."/>
            <person name="Henrissat B."/>
            <person name="Kuo A."/>
            <person name="Liang C."/>
            <person name="Lipzen A."/>
            <person name="Lutzoni F."/>
            <person name="Magnuson J."/>
            <person name="Mondo S."/>
            <person name="Nolan M."/>
            <person name="Ohm R."/>
            <person name="Pangilinan J."/>
            <person name="Park H.-J."/>
            <person name="Ramirez L."/>
            <person name="Alfaro M."/>
            <person name="Sun H."/>
            <person name="Tritt A."/>
            <person name="Yoshinaga Y."/>
            <person name="Zwiers L.-H."/>
            <person name="Turgeon B."/>
            <person name="Goodwin S."/>
            <person name="Spatafora J."/>
            <person name="Crous P."/>
            <person name="Grigoriev I."/>
        </authorList>
    </citation>
    <scope>NUCLEOTIDE SEQUENCE</scope>
    <source>
        <strain evidence="2">CBS 473.64</strain>
    </source>
</reference>
<name>A0A6A6RTF0_9PLEO</name>
<dbReference type="AlphaFoldDB" id="A0A6A6RTF0"/>
<evidence type="ECO:0000256" key="1">
    <source>
        <dbReference type="SAM" id="MobiDB-lite"/>
    </source>
</evidence>
<dbReference type="InterPro" id="IPR007727">
    <property type="entry name" value="Spo12"/>
</dbReference>
<dbReference type="OrthoDB" id="5578329at2759"/>
<keyword evidence="3" id="KW-1185">Reference proteome</keyword>
<evidence type="ECO:0000313" key="2">
    <source>
        <dbReference type="EMBL" id="KAF2637653.1"/>
    </source>
</evidence>
<protein>
    <submittedName>
        <fullName evidence="2">Uncharacterized protein</fullName>
    </submittedName>
</protein>
<dbReference type="Pfam" id="PF05032">
    <property type="entry name" value="Spo12"/>
    <property type="match status" value="1"/>
</dbReference>
<dbReference type="Proteomes" id="UP000799753">
    <property type="component" value="Unassembled WGS sequence"/>
</dbReference>
<dbReference type="EMBL" id="MU006792">
    <property type="protein sequence ID" value="KAF2637653.1"/>
    <property type="molecule type" value="Genomic_DNA"/>
</dbReference>
<sequence>MSANVLSARDTNVQVKPAASPEKQQPKTMDYHRKMLQSQLGAKKTTQFVSPSDDIMSPATRKLSAHRGRNILKNSKPKTLFMKTSTKNHEATKDATVSFGDISKDETKES</sequence>
<feature type="region of interest" description="Disordered" evidence="1">
    <location>
        <begin position="1"/>
        <end position="29"/>
    </location>
</feature>
<evidence type="ECO:0000313" key="3">
    <source>
        <dbReference type="Proteomes" id="UP000799753"/>
    </source>
</evidence>
<accession>A0A6A6RTF0</accession>
<organism evidence="2 3">
    <name type="scientific">Massarina eburnea CBS 473.64</name>
    <dbReference type="NCBI Taxonomy" id="1395130"/>
    <lineage>
        <taxon>Eukaryota</taxon>
        <taxon>Fungi</taxon>
        <taxon>Dikarya</taxon>
        <taxon>Ascomycota</taxon>
        <taxon>Pezizomycotina</taxon>
        <taxon>Dothideomycetes</taxon>
        <taxon>Pleosporomycetidae</taxon>
        <taxon>Pleosporales</taxon>
        <taxon>Massarineae</taxon>
        <taxon>Massarinaceae</taxon>
        <taxon>Massarina</taxon>
    </lineage>
</organism>